<feature type="signal peptide" evidence="1">
    <location>
        <begin position="1"/>
        <end position="25"/>
    </location>
</feature>
<comment type="caution">
    <text evidence="4">The sequence shown here is derived from an EMBL/GenBank/DDBJ whole genome shotgun (WGS) entry which is preliminary data.</text>
</comment>
<dbReference type="PANTHER" id="PTHR43818:SF12">
    <property type="entry name" value="NADH-DEPENDENT DEHYDROGENASE-RELATED"/>
    <property type="match status" value="1"/>
</dbReference>
<dbReference type="PROSITE" id="PS51257">
    <property type="entry name" value="PROKAR_LIPOPROTEIN"/>
    <property type="match status" value="1"/>
</dbReference>
<dbReference type="InterPro" id="IPR019546">
    <property type="entry name" value="TAT_signal_bac_arc"/>
</dbReference>
<feature type="domain" description="Gfo/Idh/MocA-like oxidoreductase N-terminal" evidence="2">
    <location>
        <begin position="40"/>
        <end position="166"/>
    </location>
</feature>
<dbReference type="AlphaFoldDB" id="A0AAN5AMB6"/>
<dbReference type="SUPFAM" id="SSF51735">
    <property type="entry name" value="NAD(P)-binding Rossmann-fold domains"/>
    <property type="match status" value="1"/>
</dbReference>
<dbReference type="PANTHER" id="PTHR43818">
    <property type="entry name" value="BCDNA.GH03377"/>
    <property type="match status" value="1"/>
</dbReference>
<dbReference type="Proteomes" id="UP001310022">
    <property type="component" value="Unassembled WGS sequence"/>
</dbReference>
<evidence type="ECO:0000256" key="1">
    <source>
        <dbReference type="SAM" id="SignalP"/>
    </source>
</evidence>
<dbReference type="Gene3D" id="3.30.360.10">
    <property type="entry name" value="Dihydrodipicolinate Reductase, domain 2"/>
    <property type="match status" value="1"/>
</dbReference>
<name>A0AAN5AMB6_9BACT</name>
<dbReference type="InterPro" id="IPR036291">
    <property type="entry name" value="NAD(P)-bd_dom_sf"/>
</dbReference>
<dbReference type="InterPro" id="IPR055170">
    <property type="entry name" value="GFO_IDH_MocA-like_dom"/>
</dbReference>
<dbReference type="EMBL" id="BQKE01000004">
    <property type="protein sequence ID" value="GJM64254.1"/>
    <property type="molecule type" value="Genomic_DNA"/>
</dbReference>
<keyword evidence="1" id="KW-0732">Signal</keyword>
<dbReference type="NCBIfam" id="TIGR01409">
    <property type="entry name" value="TAT_signal_seq"/>
    <property type="match status" value="1"/>
</dbReference>
<protein>
    <submittedName>
        <fullName evidence="4">Oxidoreductase</fullName>
    </submittedName>
</protein>
<evidence type="ECO:0000313" key="4">
    <source>
        <dbReference type="EMBL" id="GJM64254.1"/>
    </source>
</evidence>
<dbReference type="InterPro" id="IPR050463">
    <property type="entry name" value="Gfo/Idh/MocA_oxidrdct_glycsds"/>
</dbReference>
<proteinExistence type="predicted"/>
<dbReference type="GO" id="GO:0000166">
    <property type="term" value="F:nucleotide binding"/>
    <property type="evidence" value="ECO:0007669"/>
    <property type="project" value="InterPro"/>
</dbReference>
<dbReference type="Gene3D" id="3.40.50.720">
    <property type="entry name" value="NAD(P)-binding Rossmann-like Domain"/>
    <property type="match status" value="1"/>
</dbReference>
<dbReference type="RefSeq" id="WP_338239332.1">
    <property type="nucleotide sequence ID" value="NZ_BQKE01000004.1"/>
</dbReference>
<dbReference type="Pfam" id="PF22725">
    <property type="entry name" value="GFO_IDH_MocA_C3"/>
    <property type="match status" value="1"/>
</dbReference>
<dbReference type="PROSITE" id="PS51318">
    <property type="entry name" value="TAT"/>
    <property type="match status" value="1"/>
</dbReference>
<dbReference type="InterPro" id="IPR000683">
    <property type="entry name" value="Gfo/Idh/MocA-like_OxRdtase_N"/>
</dbReference>
<sequence length="425" mass="47962">MKETRRKFLKNSALAGMGLALGASALSSCNDIVADGKAVRLAIIGTGSRGRYLMEHLFYLNKRHHTFEVVAVCDTYSPHLELAKSLCGRYKKNPKTFTDYKSLIRDCPVDGVIVATPLYQHAHITIDCLQQGIHVFCEKAMGRTIEEVRAMYDAQQNSGSVLLIGHQRLFNQKYLNAMERLHQGEFGPLGQVRAYWHRNKDWRKKVPADSPELERQLNWRLYKEYSAGLLSELMSHQLQVANWAFQSAPVSVQASGGIQFWQDGREVADNFAAVFTYPNGNQLIYDSMNMNRNYGVEEHLITDLASLRLETNTIQWDSPNKTVNDPAPLKAMSEAIKDNLKMGNAIGGPSWDPETEIEGKKEPIYKGQEGDGTQELLLGFVDFIKAKAAPDWMLREAYHASIWTLLTEKAIDSGETVRMDAQWMV</sequence>
<keyword evidence="5" id="KW-1185">Reference proteome</keyword>
<dbReference type="InterPro" id="IPR006311">
    <property type="entry name" value="TAT_signal"/>
</dbReference>
<evidence type="ECO:0000259" key="2">
    <source>
        <dbReference type="Pfam" id="PF01408"/>
    </source>
</evidence>
<evidence type="ECO:0000259" key="3">
    <source>
        <dbReference type="Pfam" id="PF22725"/>
    </source>
</evidence>
<gene>
    <name evidence="4" type="ORF">PEDI_48060</name>
</gene>
<reference evidence="4 5" key="1">
    <citation type="submission" date="2021-12" db="EMBL/GenBank/DDBJ databases">
        <title>Genome sequencing of bacteria with rrn-lacking chromosome and rrn-plasmid.</title>
        <authorList>
            <person name="Anda M."/>
            <person name="Iwasaki W."/>
        </authorList>
    </citation>
    <scope>NUCLEOTIDE SEQUENCE [LARGE SCALE GENOMIC DNA]</scope>
    <source>
        <strain evidence="4 5">NBRC 15940</strain>
    </source>
</reference>
<dbReference type="Pfam" id="PF01408">
    <property type="entry name" value="GFO_IDH_MocA"/>
    <property type="match status" value="1"/>
</dbReference>
<dbReference type="SUPFAM" id="SSF55347">
    <property type="entry name" value="Glyceraldehyde-3-phosphate dehydrogenase-like, C-terminal domain"/>
    <property type="match status" value="1"/>
</dbReference>
<feature type="chain" id="PRO_5042835621" evidence="1">
    <location>
        <begin position="26"/>
        <end position="425"/>
    </location>
</feature>
<organism evidence="4 5">
    <name type="scientific">Persicobacter diffluens</name>
    <dbReference type="NCBI Taxonomy" id="981"/>
    <lineage>
        <taxon>Bacteria</taxon>
        <taxon>Pseudomonadati</taxon>
        <taxon>Bacteroidota</taxon>
        <taxon>Cytophagia</taxon>
        <taxon>Cytophagales</taxon>
        <taxon>Persicobacteraceae</taxon>
        <taxon>Persicobacter</taxon>
    </lineage>
</organism>
<evidence type="ECO:0000313" key="5">
    <source>
        <dbReference type="Proteomes" id="UP001310022"/>
    </source>
</evidence>
<feature type="domain" description="GFO/IDH/MocA-like oxidoreductase" evidence="3">
    <location>
        <begin position="175"/>
        <end position="286"/>
    </location>
</feature>
<accession>A0AAN5AMB6</accession>